<feature type="non-terminal residue" evidence="1">
    <location>
        <position position="103"/>
    </location>
</feature>
<proteinExistence type="predicted"/>
<evidence type="ECO:0000313" key="2">
    <source>
        <dbReference type="Proteomes" id="UP000886501"/>
    </source>
</evidence>
<sequence>MVTYTHLYFQVTALEQDALEVVSLFRSTKNTFAPINRIPPDVLSLIPDYWERQDMGEDLIALTHVCRDWREIFTSRPSLWTHLACADADKTRLYIERSRFLPL</sequence>
<protein>
    <submittedName>
        <fullName evidence="1">Uncharacterized protein</fullName>
    </submittedName>
</protein>
<comment type="caution">
    <text evidence="1">The sequence shown here is derived from an EMBL/GenBank/DDBJ whole genome shotgun (WGS) entry which is preliminary data.</text>
</comment>
<gene>
    <name evidence="1" type="ORF">BDM02DRAFT_3092410</name>
</gene>
<accession>A0ACB6ZN37</accession>
<evidence type="ECO:0000313" key="1">
    <source>
        <dbReference type="EMBL" id="KAF9650820.1"/>
    </source>
</evidence>
<reference evidence="1" key="2">
    <citation type="journal article" date="2020" name="Nat. Commun.">
        <title>Large-scale genome sequencing of mycorrhizal fungi provides insights into the early evolution of symbiotic traits.</title>
        <authorList>
            <person name="Miyauchi S."/>
            <person name="Kiss E."/>
            <person name="Kuo A."/>
            <person name="Drula E."/>
            <person name="Kohler A."/>
            <person name="Sanchez-Garcia M."/>
            <person name="Morin E."/>
            <person name="Andreopoulos B."/>
            <person name="Barry K.W."/>
            <person name="Bonito G."/>
            <person name="Buee M."/>
            <person name="Carver A."/>
            <person name="Chen C."/>
            <person name="Cichocki N."/>
            <person name="Clum A."/>
            <person name="Culley D."/>
            <person name="Crous P.W."/>
            <person name="Fauchery L."/>
            <person name="Girlanda M."/>
            <person name="Hayes R.D."/>
            <person name="Keri Z."/>
            <person name="LaButti K."/>
            <person name="Lipzen A."/>
            <person name="Lombard V."/>
            <person name="Magnuson J."/>
            <person name="Maillard F."/>
            <person name="Murat C."/>
            <person name="Nolan M."/>
            <person name="Ohm R.A."/>
            <person name="Pangilinan J."/>
            <person name="Pereira M.F."/>
            <person name="Perotto S."/>
            <person name="Peter M."/>
            <person name="Pfister S."/>
            <person name="Riley R."/>
            <person name="Sitrit Y."/>
            <person name="Stielow J.B."/>
            <person name="Szollosi G."/>
            <person name="Zifcakova L."/>
            <person name="Stursova M."/>
            <person name="Spatafora J.W."/>
            <person name="Tedersoo L."/>
            <person name="Vaario L.M."/>
            <person name="Yamada A."/>
            <person name="Yan M."/>
            <person name="Wang P."/>
            <person name="Xu J."/>
            <person name="Bruns T."/>
            <person name="Baldrian P."/>
            <person name="Vilgalys R."/>
            <person name="Dunand C."/>
            <person name="Henrissat B."/>
            <person name="Grigoriev I.V."/>
            <person name="Hibbett D."/>
            <person name="Nagy L.G."/>
            <person name="Martin F.M."/>
        </authorList>
    </citation>
    <scope>NUCLEOTIDE SEQUENCE</scope>
    <source>
        <strain evidence="1">P2</strain>
    </source>
</reference>
<organism evidence="1 2">
    <name type="scientific">Thelephora ganbajun</name>
    <name type="common">Ganba fungus</name>
    <dbReference type="NCBI Taxonomy" id="370292"/>
    <lineage>
        <taxon>Eukaryota</taxon>
        <taxon>Fungi</taxon>
        <taxon>Dikarya</taxon>
        <taxon>Basidiomycota</taxon>
        <taxon>Agaricomycotina</taxon>
        <taxon>Agaricomycetes</taxon>
        <taxon>Thelephorales</taxon>
        <taxon>Thelephoraceae</taxon>
        <taxon>Thelephora</taxon>
    </lineage>
</organism>
<keyword evidence="2" id="KW-1185">Reference proteome</keyword>
<dbReference type="EMBL" id="MU117981">
    <property type="protein sequence ID" value="KAF9650820.1"/>
    <property type="molecule type" value="Genomic_DNA"/>
</dbReference>
<name>A0ACB6ZN37_THEGA</name>
<dbReference type="Proteomes" id="UP000886501">
    <property type="component" value="Unassembled WGS sequence"/>
</dbReference>
<reference evidence="1" key="1">
    <citation type="submission" date="2019-10" db="EMBL/GenBank/DDBJ databases">
        <authorList>
            <consortium name="DOE Joint Genome Institute"/>
            <person name="Kuo A."/>
            <person name="Miyauchi S."/>
            <person name="Kiss E."/>
            <person name="Drula E."/>
            <person name="Kohler A."/>
            <person name="Sanchez-Garcia M."/>
            <person name="Andreopoulos B."/>
            <person name="Barry K.W."/>
            <person name="Bonito G."/>
            <person name="Buee M."/>
            <person name="Carver A."/>
            <person name="Chen C."/>
            <person name="Cichocki N."/>
            <person name="Clum A."/>
            <person name="Culley D."/>
            <person name="Crous P.W."/>
            <person name="Fauchery L."/>
            <person name="Girlanda M."/>
            <person name="Hayes R."/>
            <person name="Keri Z."/>
            <person name="Labutti K."/>
            <person name="Lipzen A."/>
            <person name="Lombard V."/>
            <person name="Magnuson J."/>
            <person name="Maillard F."/>
            <person name="Morin E."/>
            <person name="Murat C."/>
            <person name="Nolan M."/>
            <person name="Ohm R."/>
            <person name="Pangilinan J."/>
            <person name="Pereira M."/>
            <person name="Perotto S."/>
            <person name="Peter M."/>
            <person name="Riley R."/>
            <person name="Sitrit Y."/>
            <person name="Stielow B."/>
            <person name="Szollosi G."/>
            <person name="Zifcakova L."/>
            <person name="Stursova M."/>
            <person name="Spatafora J.W."/>
            <person name="Tedersoo L."/>
            <person name="Vaario L.-M."/>
            <person name="Yamada A."/>
            <person name="Yan M."/>
            <person name="Wang P."/>
            <person name="Xu J."/>
            <person name="Bruns T."/>
            <person name="Baldrian P."/>
            <person name="Vilgalys R."/>
            <person name="Henrissat B."/>
            <person name="Grigoriev I.V."/>
            <person name="Hibbett D."/>
            <person name="Nagy L.G."/>
            <person name="Martin F.M."/>
        </authorList>
    </citation>
    <scope>NUCLEOTIDE SEQUENCE</scope>
    <source>
        <strain evidence="1">P2</strain>
    </source>
</reference>